<accession>A0AAE4DWF6</accession>
<evidence type="ECO:0000259" key="1">
    <source>
        <dbReference type="Pfam" id="PF18668"/>
    </source>
</evidence>
<proteinExistence type="predicted"/>
<evidence type="ECO:0000313" key="3">
    <source>
        <dbReference type="Proteomes" id="UP001185068"/>
    </source>
</evidence>
<feature type="domain" description="Tail spike TSP1/Gp66 N-terminal" evidence="1">
    <location>
        <begin position="68"/>
        <end position="123"/>
    </location>
</feature>
<dbReference type="AlphaFoldDB" id="A0AAE4DWF6"/>
<dbReference type="RefSeq" id="WP_310822061.1">
    <property type="nucleotide sequence ID" value="NZ_JALLIR010000001.1"/>
</dbReference>
<gene>
    <name evidence="2" type="ORF">MX989_09135</name>
</gene>
<reference evidence="2" key="1">
    <citation type="submission" date="2022-11" db="EMBL/GenBank/DDBJ databases">
        <title>blaNDM-1 and qnrB1 co-producing ST413 Enterobacter.</title>
        <authorList>
            <person name="Halder G."/>
            <person name="Chaudhuri B."/>
            <person name="Dutta S."/>
        </authorList>
    </citation>
    <scope>NUCLEOTIDE SEQUENCE</scope>
    <source>
        <strain evidence="2">PEER684</strain>
    </source>
</reference>
<dbReference type="Pfam" id="PF18668">
    <property type="entry name" value="Tail_spike_N"/>
    <property type="match status" value="1"/>
</dbReference>
<sequence length="689" mass="73793">MATQPTNLPVPSESPRDLKFNAGKIDEFVTSLVNTYVDRFGNAHYTIEGLRWLAQQAIAQYGWILIDSFQDGADITLPNQALRDESTREYYRWDGALPKHVDAGSTPASSGGVGVGSWIGIGDASLRSMLASKDGYSLIGEVQSVAGFNGMTGANGKKVRLKGWYTGSAIGGGEFYFDTTVAKSKHDGGKYISPTVPYTTATAFVSGTGETDASGFGVWVRSGITDALRGEWYGMINGIDVTTMSQKMANTAGVEGYGLIWPGVNMLLSGPVNVLCDNSASGQVKFLKGAGKRGTVFTIDVQGGYTGATLTVFGSIGTANAIHDMITIEGMKFRGNGTRANNNNNTGTGLYIQNMLGFSLKDINTENLNRGWIGQNSLYGHAYSCRFQSCQEAVLFRRNSLNTGVNAMHFDRCDFNDNILYAVHATESHAVKFTCCTFEGNGGKLDNQTPQQVIPGVACCQFDTAGAAGGVIATFDTCYFEANAIVDIKLLVNINRTQLISVRNCIFNKTRTDMTAGRVLVSNPSQSLGSGVMVTLEMQGNKFYSGTNNADALYPDVEMSGAGFTSSGYGHGEILDYNNTYTANTKVTRDALVAHKKAPDDGFICRGLSAGGFTSASSRNIQSCTRQALGVYYIVTNQLTNQFNFEIQLDNAGFATFSTASNNESLTVSIFDGTGAAADRNFRLIAKLV</sequence>
<dbReference type="EMBL" id="JALLIR010000001">
    <property type="protein sequence ID" value="MDR9946242.1"/>
    <property type="molecule type" value="Genomic_DNA"/>
</dbReference>
<dbReference type="Proteomes" id="UP001185068">
    <property type="component" value="Unassembled WGS sequence"/>
</dbReference>
<organism evidence="2 3">
    <name type="scientific">Enterobacter sichuanensis</name>
    <dbReference type="NCBI Taxonomy" id="2071710"/>
    <lineage>
        <taxon>Bacteria</taxon>
        <taxon>Pseudomonadati</taxon>
        <taxon>Pseudomonadota</taxon>
        <taxon>Gammaproteobacteria</taxon>
        <taxon>Enterobacterales</taxon>
        <taxon>Enterobacteriaceae</taxon>
        <taxon>Enterobacter</taxon>
        <taxon>Enterobacter cloacae complex</taxon>
    </lineage>
</organism>
<evidence type="ECO:0000313" key="2">
    <source>
        <dbReference type="EMBL" id="MDR9946242.1"/>
    </source>
</evidence>
<protein>
    <recommendedName>
        <fullName evidence="1">Tail spike TSP1/Gp66 N-terminal domain-containing protein</fullName>
    </recommendedName>
</protein>
<name>A0AAE4DWF6_9ENTR</name>
<dbReference type="InterPro" id="IPR040775">
    <property type="entry name" value="Tail_spike_N"/>
</dbReference>
<dbReference type="Gene3D" id="2.10.10.80">
    <property type="match status" value="1"/>
</dbReference>
<comment type="caution">
    <text evidence="2">The sequence shown here is derived from an EMBL/GenBank/DDBJ whole genome shotgun (WGS) entry which is preliminary data.</text>
</comment>